<keyword evidence="2" id="KW-1133">Transmembrane helix</keyword>
<feature type="region of interest" description="Disordered" evidence="1">
    <location>
        <begin position="220"/>
        <end position="244"/>
    </location>
</feature>
<feature type="transmembrane region" description="Helical" evidence="2">
    <location>
        <begin position="88"/>
        <end position="111"/>
    </location>
</feature>
<evidence type="ECO:0000313" key="4">
    <source>
        <dbReference type="Proteomes" id="UP000683000"/>
    </source>
</evidence>
<evidence type="ECO:0000313" key="3">
    <source>
        <dbReference type="EMBL" id="KAG6374473.1"/>
    </source>
</evidence>
<accession>A0A8I2YNU6</accession>
<feature type="region of interest" description="Disordered" evidence="1">
    <location>
        <begin position="304"/>
        <end position="323"/>
    </location>
</feature>
<keyword evidence="4" id="KW-1185">Reference proteome</keyword>
<organism evidence="3 4">
    <name type="scientific">Boletus reticuloceps</name>
    <dbReference type="NCBI Taxonomy" id="495285"/>
    <lineage>
        <taxon>Eukaryota</taxon>
        <taxon>Fungi</taxon>
        <taxon>Dikarya</taxon>
        <taxon>Basidiomycota</taxon>
        <taxon>Agaricomycotina</taxon>
        <taxon>Agaricomycetes</taxon>
        <taxon>Agaricomycetidae</taxon>
        <taxon>Boletales</taxon>
        <taxon>Boletineae</taxon>
        <taxon>Boletaceae</taxon>
        <taxon>Boletoideae</taxon>
        <taxon>Boletus</taxon>
    </lineage>
</organism>
<keyword evidence="2" id="KW-0472">Membrane</keyword>
<evidence type="ECO:0000256" key="2">
    <source>
        <dbReference type="SAM" id="Phobius"/>
    </source>
</evidence>
<dbReference type="AlphaFoldDB" id="A0A8I2YNU6"/>
<keyword evidence="2" id="KW-0812">Transmembrane</keyword>
<dbReference type="Proteomes" id="UP000683000">
    <property type="component" value="Unassembled WGS sequence"/>
</dbReference>
<feature type="compositionally biased region" description="Low complexity" evidence="1">
    <location>
        <begin position="51"/>
        <end position="82"/>
    </location>
</feature>
<dbReference type="OrthoDB" id="2670057at2759"/>
<dbReference type="EMBL" id="JAGFBS010000018">
    <property type="protein sequence ID" value="KAG6374473.1"/>
    <property type="molecule type" value="Genomic_DNA"/>
</dbReference>
<comment type="caution">
    <text evidence="3">The sequence shown here is derived from an EMBL/GenBank/DDBJ whole genome shotgun (WGS) entry which is preliminary data.</text>
</comment>
<evidence type="ECO:0000256" key="1">
    <source>
        <dbReference type="SAM" id="MobiDB-lite"/>
    </source>
</evidence>
<gene>
    <name evidence="3" type="ORF">JVT61DRAFT_4516</name>
</gene>
<sequence length="419" mass="44393">MSLHHHKLLRQRDGYLPVSGSVVESDPTPTGSLLAQNTVAVVGPSLAHHGPPLVTSSVPDPSTTTAQSSTPTTTSATSSASSGHQISLGTTIGACVAAVIALLLAVLLAFYCSRRQKQAIASTKSRNVANDESRMRSHLEPWKRMNDNTDRWEGQEQAVTQVTQRPLSGPIGAMFQRTISNTSGEKSSEHNRDSVGTMRHFTKYHSALAAEMASQSNVTGTSAKVTKPPPVLHLVGRGSDMTPPISWDGETVGAESFMSLHSAVSSSPSPFMMAMERSTPPATSSSLHRWESAEVVHVGQTGSVLSENGELPNPFADSTSSVRSSIRGENPFFSGRGHSVRRTLLADTHKNPFSDPHPPLDSAAAIQSLIAALQEPTELGNDRIVSVQSSLYSGITAGDGDSAISVTAFPHPPTQLNVR</sequence>
<proteinExistence type="predicted"/>
<feature type="region of interest" description="Disordered" evidence="1">
    <location>
        <begin position="45"/>
        <end position="83"/>
    </location>
</feature>
<name>A0A8I2YNU6_9AGAM</name>
<protein>
    <submittedName>
        <fullName evidence="3">Uncharacterized protein</fullName>
    </submittedName>
</protein>
<reference evidence="3" key="1">
    <citation type="submission" date="2021-03" db="EMBL/GenBank/DDBJ databases">
        <title>Evolutionary innovations through gain and loss of genes in the ectomycorrhizal Boletales.</title>
        <authorList>
            <person name="Wu G."/>
            <person name="Miyauchi S."/>
            <person name="Morin E."/>
            <person name="Yang Z.-L."/>
            <person name="Xu J."/>
            <person name="Martin F.M."/>
        </authorList>
    </citation>
    <scope>NUCLEOTIDE SEQUENCE</scope>
    <source>
        <strain evidence="3">BR01</strain>
    </source>
</reference>